<dbReference type="InterPro" id="IPR004013">
    <property type="entry name" value="PHP_dom"/>
</dbReference>
<dbReference type="SUPFAM" id="SSF53098">
    <property type="entry name" value="Ribonuclease H-like"/>
    <property type="match status" value="1"/>
</dbReference>
<keyword evidence="5 11" id="KW-0235">DNA replication</keyword>
<evidence type="ECO:0000256" key="9">
    <source>
        <dbReference type="ARBA" id="ARBA00022932"/>
    </source>
</evidence>
<evidence type="ECO:0000256" key="5">
    <source>
        <dbReference type="ARBA" id="ARBA00022705"/>
    </source>
</evidence>
<dbReference type="NCBIfam" id="NF001688">
    <property type="entry name" value="PRK00448.1"/>
    <property type="match status" value="1"/>
</dbReference>
<dbReference type="Pfam" id="PF02811">
    <property type="entry name" value="PHP"/>
    <property type="match status" value="1"/>
</dbReference>
<dbReference type="NCBIfam" id="TIGR00573">
    <property type="entry name" value="dnaq"/>
    <property type="match status" value="1"/>
</dbReference>
<dbReference type="HAMAP" id="MF_00356">
    <property type="entry name" value="DNApol_PolC"/>
    <property type="match status" value="1"/>
</dbReference>
<evidence type="ECO:0000259" key="13">
    <source>
        <dbReference type="SMART" id="SM00481"/>
    </source>
</evidence>
<feature type="domain" description="Polymerase/histidinol phosphatase N-terminal" evidence="13">
    <location>
        <begin position="351"/>
        <end position="426"/>
    </location>
</feature>
<dbReference type="InterPro" id="IPR012337">
    <property type="entry name" value="RNaseH-like_sf"/>
</dbReference>
<reference evidence="14" key="1">
    <citation type="submission" date="2023-07" db="EMBL/GenBank/DDBJ databases">
        <title>Genomic Encyclopedia of Type Strains, Phase IV (KMG-IV): sequencing the most valuable type-strain genomes for metagenomic binning, comparative biology and taxonomic classification.</title>
        <authorList>
            <person name="Goeker M."/>
        </authorList>
    </citation>
    <scope>NUCLEOTIDE SEQUENCE [LARGE SCALE GENOMIC DNA]</scope>
    <source>
        <strain evidence="14">DSM 22019</strain>
    </source>
</reference>
<dbReference type="RefSeq" id="WP_307445033.1">
    <property type="nucleotide sequence ID" value="NZ_JAUSWP010000005.1"/>
</dbReference>
<dbReference type="Gene3D" id="6.10.140.1510">
    <property type="match status" value="1"/>
</dbReference>
<comment type="subcellular location">
    <subcellularLocation>
        <location evidence="11">Cytoplasm</location>
    </subcellularLocation>
</comment>
<name>A0ABU0NER4_9MOLU</name>
<evidence type="ECO:0000256" key="2">
    <source>
        <dbReference type="ARBA" id="ARBA00022490"/>
    </source>
</evidence>
<dbReference type="InterPro" id="IPR036397">
    <property type="entry name" value="RNaseH_sf"/>
</dbReference>
<dbReference type="CDD" id="cd07435">
    <property type="entry name" value="PHP_PolIIIA_POLC"/>
    <property type="match status" value="1"/>
</dbReference>
<evidence type="ECO:0000256" key="4">
    <source>
        <dbReference type="ARBA" id="ARBA00022695"/>
    </source>
</evidence>
<dbReference type="InterPro" id="IPR004805">
    <property type="entry name" value="DnaE2/DnaE/PolC"/>
</dbReference>
<dbReference type="EC" id="2.7.7.7" evidence="11"/>
<dbReference type="InterPro" id="IPR013520">
    <property type="entry name" value="Ribonucl_H"/>
</dbReference>
<gene>
    <name evidence="11" type="primary">polC</name>
    <name evidence="14" type="ORF">J2Z63_000572</name>
</gene>
<accession>A0ABU0NER4</accession>
<dbReference type="Pfam" id="PF14480">
    <property type="entry name" value="DNA_pol3_a_NI"/>
    <property type="match status" value="1"/>
</dbReference>
<evidence type="ECO:0000256" key="6">
    <source>
        <dbReference type="ARBA" id="ARBA00022722"/>
    </source>
</evidence>
<keyword evidence="3 11" id="KW-0808">Transferase</keyword>
<dbReference type="Pfam" id="PF14579">
    <property type="entry name" value="HHH_6"/>
    <property type="match status" value="1"/>
</dbReference>
<evidence type="ECO:0000256" key="1">
    <source>
        <dbReference type="ARBA" id="ARBA00003452"/>
    </source>
</evidence>
<evidence type="ECO:0000256" key="10">
    <source>
        <dbReference type="ARBA" id="ARBA00049244"/>
    </source>
</evidence>
<feature type="domain" description="Exonuclease" evidence="12">
    <location>
        <begin position="445"/>
        <end position="614"/>
    </location>
</feature>
<protein>
    <recommendedName>
        <fullName evidence="11">DNA polymerase III PolC-type</fullName>
        <shortName evidence="11">PolIII</shortName>
        <ecNumber evidence="11">2.7.7.7</ecNumber>
    </recommendedName>
</protein>
<keyword evidence="15" id="KW-1185">Reference proteome</keyword>
<dbReference type="CDD" id="cd06127">
    <property type="entry name" value="DEDDh"/>
    <property type="match status" value="1"/>
</dbReference>
<dbReference type="GO" id="GO:0003887">
    <property type="term" value="F:DNA-directed DNA polymerase activity"/>
    <property type="evidence" value="ECO:0007669"/>
    <property type="project" value="UniProtKB-EC"/>
</dbReference>
<dbReference type="Gene3D" id="3.30.420.10">
    <property type="entry name" value="Ribonuclease H-like superfamily/Ribonuclease H"/>
    <property type="match status" value="1"/>
</dbReference>
<comment type="similarity">
    <text evidence="11">Belongs to the DNA polymerase type-C family. PolC subfamily.</text>
</comment>
<organism evidence="14 15">
    <name type="scientific">Mycoplasma yeatsii</name>
    <dbReference type="NCBI Taxonomy" id="51365"/>
    <lineage>
        <taxon>Bacteria</taxon>
        <taxon>Bacillati</taxon>
        <taxon>Mycoplasmatota</taxon>
        <taxon>Mollicutes</taxon>
        <taxon>Mycoplasmataceae</taxon>
        <taxon>Mycoplasma</taxon>
    </lineage>
</organism>
<dbReference type="Gene3D" id="3.20.20.140">
    <property type="entry name" value="Metal-dependent hydrolases"/>
    <property type="match status" value="2"/>
</dbReference>
<dbReference type="Gene3D" id="1.10.150.700">
    <property type="entry name" value="PolC, middle finger domain"/>
    <property type="match status" value="1"/>
</dbReference>
<dbReference type="Pfam" id="PF00929">
    <property type="entry name" value="RNase_T"/>
    <property type="match status" value="1"/>
</dbReference>
<evidence type="ECO:0000259" key="12">
    <source>
        <dbReference type="SMART" id="SM00479"/>
    </source>
</evidence>
<dbReference type="InterPro" id="IPR044923">
    <property type="entry name" value="PolC_middle_finger_sf"/>
</dbReference>
<evidence type="ECO:0000256" key="11">
    <source>
        <dbReference type="HAMAP-Rule" id="MF_00356"/>
    </source>
</evidence>
<keyword evidence="7 11" id="KW-0378">Hydrolase</keyword>
<dbReference type="CDD" id="cd07309">
    <property type="entry name" value="PHP"/>
    <property type="match status" value="1"/>
</dbReference>
<dbReference type="InterPro" id="IPR028112">
    <property type="entry name" value="DNA_PolC-type_N_I"/>
</dbReference>
<dbReference type="InterPro" id="IPR003141">
    <property type="entry name" value="Pol/His_phosphatase_N"/>
</dbReference>
<evidence type="ECO:0000256" key="7">
    <source>
        <dbReference type="ARBA" id="ARBA00022801"/>
    </source>
</evidence>
<dbReference type="SMART" id="SM00479">
    <property type="entry name" value="EXOIII"/>
    <property type="match status" value="1"/>
</dbReference>
<evidence type="ECO:0000256" key="3">
    <source>
        <dbReference type="ARBA" id="ARBA00022679"/>
    </source>
</evidence>
<dbReference type="Gene3D" id="2.40.50.140">
    <property type="entry name" value="Nucleic acid-binding proteins"/>
    <property type="match status" value="1"/>
</dbReference>
<evidence type="ECO:0000313" key="14">
    <source>
        <dbReference type="EMBL" id="MDQ0567925.1"/>
    </source>
</evidence>
<comment type="catalytic activity">
    <reaction evidence="10 11">
        <text>DNA(n) + a 2'-deoxyribonucleoside 5'-triphosphate = DNA(n+1) + diphosphate</text>
        <dbReference type="Rhea" id="RHEA:22508"/>
        <dbReference type="Rhea" id="RHEA-COMP:17339"/>
        <dbReference type="Rhea" id="RHEA-COMP:17340"/>
        <dbReference type="ChEBI" id="CHEBI:33019"/>
        <dbReference type="ChEBI" id="CHEBI:61560"/>
        <dbReference type="ChEBI" id="CHEBI:173112"/>
        <dbReference type="EC" id="2.7.7.7"/>
    </reaction>
</comment>
<dbReference type="InterPro" id="IPR029460">
    <property type="entry name" value="DNAPol_HHH"/>
</dbReference>
<dbReference type="Proteomes" id="UP001236620">
    <property type="component" value="Unassembled WGS sequence"/>
</dbReference>
<keyword evidence="6 11" id="KW-0540">Nuclease</keyword>
<dbReference type="Pfam" id="PF17657">
    <property type="entry name" value="DNA_pol3_finger"/>
    <property type="match status" value="1"/>
</dbReference>
<dbReference type="InterPro" id="IPR012340">
    <property type="entry name" value="NA-bd_OB-fold"/>
</dbReference>
<dbReference type="Gene3D" id="3.30.1900.20">
    <property type="match status" value="2"/>
</dbReference>
<proteinExistence type="inferred from homology"/>
<dbReference type="CDD" id="cd04484">
    <property type="entry name" value="polC_OBF"/>
    <property type="match status" value="1"/>
</dbReference>
<dbReference type="SMART" id="SM00481">
    <property type="entry name" value="POLIIIAc"/>
    <property type="match status" value="1"/>
</dbReference>
<dbReference type="Pfam" id="PF07733">
    <property type="entry name" value="DNA_pol3_alpha"/>
    <property type="match status" value="1"/>
</dbReference>
<dbReference type="Gene3D" id="1.10.150.870">
    <property type="match status" value="1"/>
</dbReference>
<comment type="function">
    <text evidence="1 11">Required for replicative DNA synthesis. This DNA polymerase also exhibits 3' to 5' exonuclease activity.</text>
</comment>
<dbReference type="InterPro" id="IPR006308">
    <property type="entry name" value="Pol_III_a_PolC-type_gram_pos"/>
</dbReference>
<dbReference type="EMBL" id="JAUSWP010000005">
    <property type="protein sequence ID" value="MDQ0567925.1"/>
    <property type="molecule type" value="Genomic_DNA"/>
</dbReference>
<dbReference type="NCBIfam" id="TIGR01405">
    <property type="entry name" value="polC_Gram_pos"/>
    <property type="match status" value="1"/>
</dbReference>
<dbReference type="InterPro" id="IPR011708">
    <property type="entry name" value="DNA_pol3_alpha_NTPase_dom"/>
</dbReference>
<sequence>MDKKIKKVFDVLNIDFSESELSYFNNSNLVEPIRLSTKKTKAYFHIQIEEFLPVQLLQKIENKFKHNDMFNIKLIIDVVKKESLNKQILIDYLEFIKNYKAESGNLSYWSMIDTKNFDYDQTNNLMTFTTTSNESKSFIYPELKYCVSKLHQFGIKDIDFEIKVKEISLDILEEQALQELEKIKNQEVDQTQKTNKTSSKTSIVKKSSYNSNHKYKQSFDKPSYDSLLDLEPNAQNIIIHGMVMNKEFKVSKTGRKIFYIDITDNKSSIRCVYFSKSEQACEFDDLTEEELLQENVKELKEAKINVSDWVALRGKTSYSEYDQEQVFYIDNFIKIEKENNSRIDDEPVKRVELHTHTKMSTMDGVSYAKEYLKLVNKWNWNAIAFTDHINVQAYPDIYSEIKSINKSRDKENQLKTIYGLEAQVVDTDKLWYVKNAKDQDLKTSKMVFFDLETTGLSPEMDEIIEFGAVVYDLKTGERKKTDILIKPEKPLKQFTKELTRITDEMLENKPSIKEAFTQIYEIIKDGILVAHNANFDFNFLSNFAIKLGYDKLTNTVIDTLTISRVVFAELKNHRLGTIAKKLGIDYDADVAHRADYDADVLADVYDRLIIEVRKTHNINTDTDWNKIHPQQLSLNKNYHGRSGYHLNILAKNQKGLKEIYKLVSKSHTKTFFSSPKVIKKDLEEFRKNNNLLIGSGCVNGEIFELARTNTFDELHNAIKFYDYIEIQPISVYKNLLQDDSLDLDQLKHIIKTIINFAKQENKIIVATSDAHYTDPELKQIREVYISSKGLGGTRHPLFDSKNRVKDFPDQHIRTTKEMLDEFKWLNDDEFVYQIVVENTNKIADMVEANIAPVKDGLFTPKIDNVDEKLKNKCYETAREMYGDNLPEIVEKRLEKELNSIIKHGFAIVYWISHLLVKQSLEDGYLVGSRGSVGSSFVATTSKITEVNPLKAHYRCTNCKYSDFDTDVQYKCGYDLPEKNCPKCNQKLIGDGHDIPFETFLGFDGDKVPDIDLNFSGEYQPTAHNFTKKMFGEDNVFRAGTISTVAEKTAFGYVKAFYEETKQNQEQPRKVEINRLAKLAEGVKRTTGQHPGGIIILPNEFEIEDFTPVNYPADDTRSSWKTTHFDFHSIHDNLLKMDILGHVDPTALRMLRDLTGVDPITVPTDDKRVYSLFSGLDELEITSDKINGEITGAIGIPEFGTGFVRGMLRETKPKTFADLVQISGLSHGTDVWLGNARDLIRDGKANISTVIGCRDDIMVYLLSMGLDNSLAFVIMESVRKGKGLKKEWVDVMKKHNVPDWYIESCLKIKYMFPKAHATAYVLMAYRIAWYKIYYPAEYYATFLSTRADAFDIETTLGGYDAVFAKVKQHEQRLKNGEKVSKKDEDLYIVNEILLEMFARKIKFTNINFEKSQATRFIVDTLEDGSKVLIPPFNIIDSLGEAVAMSIISARNDRKITSVNDLKNRTQVTQTQIKLFEKLGILNSLASDEQLAFEF</sequence>
<dbReference type="InterPro" id="IPR040982">
    <property type="entry name" value="DNA_pol3_finger"/>
</dbReference>
<keyword evidence="8 11" id="KW-0269">Exonuclease</keyword>
<keyword evidence="4 11" id="KW-0548">Nucleotidyltransferase</keyword>
<keyword evidence="9 11" id="KW-0239">DNA-directed DNA polymerase</keyword>
<keyword evidence="2 11" id="KW-0963">Cytoplasm</keyword>
<dbReference type="PANTHER" id="PTHR32294">
    <property type="entry name" value="DNA POLYMERASE III SUBUNIT ALPHA"/>
    <property type="match status" value="1"/>
</dbReference>
<dbReference type="PANTHER" id="PTHR32294:SF5">
    <property type="entry name" value="DNA POLYMERASE III POLC-TYPE"/>
    <property type="match status" value="1"/>
</dbReference>
<evidence type="ECO:0000256" key="8">
    <source>
        <dbReference type="ARBA" id="ARBA00022839"/>
    </source>
</evidence>
<dbReference type="InterPro" id="IPR006054">
    <property type="entry name" value="DnaQ"/>
</dbReference>
<evidence type="ECO:0000313" key="15">
    <source>
        <dbReference type="Proteomes" id="UP001236620"/>
    </source>
</evidence>
<comment type="caution">
    <text evidence="14">The sequence shown here is derived from an EMBL/GenBank/DDBJ whole genome shotgun (WGS) entry which is preliminary data.</text>
</comment>